<comment type="caution">
    <text evidence="2">The sequence shown here is derived from an EMBL/GenBank/DDBJ whole genome shotgun (WGS) entry which is preliminary data.</text>
</comment>
<evidence type="ECO:0000313" key="2">
    <source>
        <dbReference type="EMBL" id="OWV34167.1"/>
    </source>
</evidence>
<dbReference type="EMBL" id="NFZT01000001">
    <property type="protein sequence ID" value="OWV34167.1"/>
    <property type="molecule type" value="Genomic_DNA"/>
</dbReference>
<gene>
    <name evidence="2" type="ORF">B5C34_12330</name>
</gene>
<feature type="domain" description="Hda lid" evidence="1">
    <location>
        <begin position="137"/>
        <end position="200"/>
    </location>
</feature>
<dbReference type="OrthoDB" id="7390113at2"/>
<name>A0A219B727_9SPHN</name>
<organism evidence="2 3">
    <name type="scientific">Pacificimonas flava</name>
    <dbReference type="NCBI Taxonomy" id="1234595"/>
    <lineage>
        <taxon>Bacteria</taxon>
        <taxon>Pseudomonadati</taxon>
        <taxon>Pseudomonadota</taxon>
        <taxon>Alphaproteobacteria</taxon>
        <taxon>Sphingomonadales</taxon>
        <taxon>Sphingosinicellaceae</taxon>
        <taxon>Pacificimonas</taxon>
    </lineage>
</organism>
<dbReference type="Proteomes" id="UP000198462">
    <property type="component" value="Unassembled WGS sequence"/>
</dbReference>
<sequence>MSGQLGLPLAFQGQEVGDFIVTPANEDAAKGVSGWADWPDGAALLVAPAKSGALRLARSVERESAGAVTLWPDADSAAGEGAPETQLFHALNRAREGETVLLLLAESMPGCWPVGLPDLRSRLLALPIFEIGAPDDELVAELLHLKFTERGLAVAPDVIEYLQQRAERDYLMLDRLAEEIDRAALEQGRRVTVPLVSPILNRNHEGEE</sequence>
<dbReference type="AlphaFoldDB" id="A0A219B727"/>
<keyword evidence="3" id="KW-1185">Reference proteome</keyword>
<accession>A0A219B727</accession>
<proteinExistence type="predicted"/>
<dbReference type="RefSeq" id="WP_088712866.1">
    <property type="nucleotide sequence ID" value="NZ_NFZT01000001.1"/>
</dbReference>
<reference evidence="3" key="1">
    <citation type="submission" date="2017-05" db="EMBL/GenBank/DDBJ databases">
        <authorList>
            <person name="Lin X."/>
        </authorList>
    </citation>
    <scope>NUCLEOTIDE SEQUENCE [LARGE SCALE GENOMIC DNA]</scope>
    <source>
        <strain evidence="3">JLT2012</strain>
    </source>
</reference>
<evidence type="ECO:0000313" key="3">
    <source>
        <dbReference type="Proteomes" id="UP000198462"/>
    </source>
</evidence>
<protein>
    <recommendedName>
        <fullName evidence="1">Hda lid domain-containing protein</fullName>
    </recommendedName>
</protein>
<dbReference type="InterPro" id="IPR027417">
    <property type="entry name" value="P-loop_NTPase"/>
</dbReference>
<evidence type="ECO:0000259" key="1">
    <source>
        <dbReference type="Pfam" id="PF22688"/>
    </source>
</evidence>
<dbReference type="SUPFAM" id="SSF52540">
    <property type="entry name" value="P-loop containing nucleoside triphosphate hydrolases"/>
    <property type="match status" value="1"/>
</dbReference>
<dbReference type="InterPro" id="IPR055199">
    <property type="entry name" value="Hda_lid"/>
</dbReference>
<dbReference type="Pfam" id="PF22688">
    <property type="entry name" value="Hda_lid"/>
    <property type="match status" value="1"/>
</dbReference>
<dbReference type="Gene3D" id="1.10.8.60">
    <property type="match status" value="1"/>
</dbReference>